<sequence length="516" mass="58009">MADQGNWFGQAEYQGWQQFDYSQQQQTQPASSSHNQGSFYGNTQGTPQMFIPQHEIGKTAATDDYDYENEPPLLEELGINFDHIRQKTFAVLNPVGTASAEVIADQDLAGPLVFGLLFGASLLLHGKLQFGYIYASAEVIADQDLAGPLVFGLLFGASLLLHGKLQFGYIYGIGLLGTIGMYCLLNLMAEEQRSISFTCTASVLGYCLLPMAILSMLAAVLSLNMTQTLHDKLKTNKLIVDPTTNPDNFYIVQPTPGMVIKFKKARLQFSNDDEQKCFLNVAHCIEIPSPENIENEAELAAMMKVDETHCSIPLSLGDLDCVKDKAGENALKFDVVINSDFYHEKFSKSKFYQQITIIEALNKIEAVHQVRITRSTQVVLQNKKVFGALESHKIPKIPENFRENNEERKRIIDLTDSKDPFSTYQHENITMWIENGKLFKAIIRINEKIKADFLVLQANNDHLLLFIRGEKRIADFYVPFELDVISLKAKIIDGKNDETTVEICGSFTFINQKFVD</sequence>
<reference evidence="2" key="1">
    <citation type="submission" date="2022-11" db="UniProtKB">
        <authorList>
            <consortium name="WormBaseParasite"/>
        </authorList>
    </citation>
    <scope>IDENTIFICATION</scope>
</reference>
<protein>
    <submittedName>
        <fullName evidence="2">Uncharacterized protein</fullName>
    </submittedName>
</protein>
<evidence type="ECO:0000313" key="1">
    <source>
        <dbReference type="Proteomes" id="UP000887579"/>
    </source>
</evidence>
<evidence type="ECO:0000313" key="2">
    <source>
        <dbReference type="WBParaSite" id="ES5_v2.g17937.t1"/>
    </source>
</evidence>
<name>A0AC34FL53_9BILA</name>
<dbReference type="Proteomes" id="UP000887579">
    <property type="component" value="Unplaced"/>
</dbReference>
<proteinExistence type="predicted"/>
<dbReference type="WBParaSite" id="ES5_v2.g17937.t1">
    <property type="protein sequence ID" value="ES5_v2.g17937.t1"/>
    <property type="gene ID" value="ES5_v2.g17937"/>
</dbReference>
<organism evidence="1 2">
    <name type="scientific">Panagrolaimus sp. ES5</name>
    <dbReference type="NCBI Taxonomy" id="591445"/>
    <lineage>
        <taxon>Eukaryota</taxon>
        <taxon>Metazoa</taxon>
        <taxon>Ecdysozoa</taxon>
        <taxon>Nematoda</taxon>
        <taxon>Chromadorea</taxon>
        <taxon>Rhabditida</taxon>
        <taxon>Tylenchina</taxon>
        <taxon>Panagrolaimomorpha</taxon>
        <taxon>Panagrolaimoidea</taxon>
        <taxon>Panagrolaimidae</taxon>
        <taxon>Panagrolaimus</taxon>
    </lineage>
</organism>
<accession>A0AC34FL53</accession>